<protein>
    <submittedName>
        <fullName evidence="4">Putative lipoprotein</fullName>
    </submittedName>
</protein>
<evidence type="ECO:0000256" key="1">
    <source>
        <dbReference type="ARBA" id="ARBA00022801"/>
    </source>
</evidence>
<sequence>MNFDPVINDPKHYDPDYPSSMIPVAFESKGSRLLGTYFTAAGKGPHPVIILLHGFPGNENNFDLAHVFRRQGFNVLTFHYRGCWGSQGDYSWENLPDDLGAAIEFIKSNRGNEKLRADTGKIILAGHSMGGFASLYYSVFSDEIKNVISMAGFNAGAFGELLKINKEIYNLSVEKIKFAATIVNNASAEGLLNQLINHIDDWNLLKYSSNLSLKNLLIIGAEYDTTAPLEIHHLPLIASLKMTGAELLEEHILRCGHSFADRRIELARIISNWLTKTRF</sequence>
<dbReference type="InterPro" id="IPR000073">
    <property type="entry name" value="AB_hydrolase_1"/>
</dbReference>
<comment type="similarity">
    <text evidence="2">Belongs to the AB hydrolase superfamily. FUS2 hydrolase family.</text>
</comment>
<dbReference type="HOGENOM" id="CLU_080383_0_0_10"/>
<dbReference type="AlphaFoldDB" id="I6ZZM3"/>
<dbReference type="STRING" id="1191523.MROS_1176"/>
<dbReference type="PANTHER" id="PTHR22946:SF9">
    <property type="entry name" value="POLYKETIDE TRANSFERASE AF380"/>
    <property type="match status" value="1"/>
</dbReference>
<dbReference type="InterPro" id="IPR050261">
    <property type="entry name" value="FrsA_esterase"/>
</dbReference>
<dbReference type="Proteomes" id="UP000009011">
    <property type="component" value="Chromosome"/>
</dbReference>
<gene>
    <name evidence="4" type="ordered locus">MROS_1176</name>
</gene>
<keyword evidence="5" id="KW-1185">Reference proteome</keyword>
<dbReference type="InterPro" id="IPR029058">
    <property type="entry name" value="AB_hydrolase_fold"/>
</dbReference>
<accession>I6ZZM3</accession>
<dbReference type="Pfam" id="PF00561">
    <property type="entry name" value="Abhydrolase_1"/>
    <property type="match status" value="1"/>
</dbReference>
<dbReference type="PANTHER" id="PTHR22946">
    <property type="entry name" value="DIENELACTONE HYDROLASE DOMAIN-CONTAINING PROTEIN-RELATED"/>
    <property type="match status" value="1"/>
</dbReference>
<evidence type="ECO:0000313" key="5">
    <source>
        <dbReference type="Proteomes" id="UP000009011"/>
    </source>
</evidence>
<evidence type="ECO:0000313" key="4">
    <source>
        <dbReference type="EMBL" id="AFN74413.1"/>
    </source>
</evidence>
<dbReference type="OrthoDB" id="2247630at2"/>
<evidence type="ECO:0000256" key="2">
    <source>
        <dbReference type="ARBA" id="ARBA00038115"/>
    </source>
</evidence>
<dbReference type="PATRIC" id="fig|1191523.3.peg.1250"/>
<dbReference type="SUPFAM" id="SSF53474">
    <property type="entry name" value="alpha/beta-Hydrolases"/>
    <property type="match status" value="1"/>
</dbReference>
<feature type="domain" description="AB hydrolase-1" evidence="3">
    <location>
        <begin position="47"/>
        <end position="153"/>
    </location>
</feature>
<evidence type="ECO:0000259" key="3">
    <source>
        <dbReference type="Pfam" id="PF00561"/>
    </source>
</evidence>
<keyword evidence="1" id="KW-0378">Hydrolase</keyword>
<dbReference type="eggNOG" id="COG1073">
    <property type="taxonomic scope" value="Bacteria"/>
</dbReference>
<dbReference type="GO" id="GO:0052689">
    <property type="term" value="F:carboxylic ester hydrolase activity"/>
    <property type="evidence" value="ECO:0007669"/>
    <property type="project" value="UniProtKB-ARBA"/>
</dbReference>
<dbReference type="Gene3D" id="3.40.50.1820">
    <property type="entry name" value="alpha/beta hydrolase"/>
    <property type="match status" value="1"/>
</dbReference>
<proteinExistence type="inferred from homology"/>
<name>I6ZZM3_MELRP</name>
<reference evidence="4 5" key="1">
    <citation type="journal article" date="2013" name="PLoS ONE">
        <title>Genomic analysis of Melioribacter roseus, facultatively anaerobic organotrophic bacterium representing a novel deep lineage within Bacteriodetes/Chlorobi group.</title>
        <authorList>
            <person name="Kadnikov V.V."/>
            <person name="Mardanov A.V."/>
            <person name="Podosokorskaya O.A."/>
            <person name="Gavrilov S.N."/>
            <person name="Kublanov I.V."/>
            <person name="Beletsky A.V."/>
            <person name="Bonch-Osmolovskaya E.A."/>
            <person name="Ravin N.V."/>
        </authorList>
    </citation>
    <scope>NUCLEOTIDE SEQUENCE [LARGE SCALE GENOMIC DNA]</scope>
    <source>
        <strain evidence="5">JCM 17771 / P3M-2</strain>
    </source>
</reference>
<dbReference type="RefSeq" id="WP_014855849.1">
    <property type="nucleotide sequence ID" value="NC_018178.1"/>
</dbReference>
<organism evidence="4 5">
    <name type="scientific">Melioribacter roseus (strain DSM 23840 / JCM 17771 / VKM B-2668 / P3M-2)</name>
    <dbReference type="NCBI Taxonomy" id="1191523"/>
    <lineage>
        <taxon>Bacteria</taxon>
        <taxon>Pseudomonadati</taxon>
        <taxon>Ignavibacteriota</taxon>
        <taxon>Ignavibacteria</taxon>
        <taxon>Ignavibacteriales</taxon>
        <taxon>Melioribacteraceae</taxon>
        <taxon>Melioribacter</taxon>
    </lineage>
</organism>
<dbReference type="EMBL" id="CP003557">
    <property type="protein sequence ID" value="AFN74413.1"/>
    <property type="molecule type" value="Genomic_DNA"/>
</dbReference>
<keyword evidence="4" id="KW-0449">Lipoprotein</keyword>
<dbReference type="KEGG" id="mro:MROS_1176"/>